<dbReference type="GO" id="GO:0046930">
    <property type="term" value="C:pore complex"/>
    <property type="evidence" value="ECO:0007669"/>
    <property type="project" value="UniProtKB-KW"/>
</dbReference>
<evidence type="ECO:0000256" key="3">
    <source>
        <dbReference type="ARBA" id="ARBA00022448"/>
    </source>
</evidence>
<evidence type="ECO:0000256" key="12">
    <source>
        <dbReference type="ARBA" id="ARBA00053390"/>
    </source>
</evidence>
<dbReference type="Pfam" id="PF01459">
    <property type="entry name" value="Porin_3"/>
    <property type="match status" value="1"/>
</dbReference>
<keyword evidence="5" id="KW-0812">Transmembrane</keyword>
<dbReference type="CDD" id="cd07305">
    <property type="entry name" value="Porin3_Tom40"/>
    <property type="match status" value="1"/>
</dbReference>
<dbReference type="GO" id="GO:0008320">
    <property type="term" value="F:protein transmembrane transporter activity"/>
    <property type="evidence" value="ECO:0007669"/>
    <property type="project" value="EnsemblFungi"/>
</dbReference>
<sequence>MSLSLEKESPLGFLWNNAAFAALQDTYTSFQQRRGALGLSNPGTVENIAREVQRDVFLNNYTFTGLRADLTKAFSISPLFQVSHAFSIGSQGLPPYTFAALFGTNKIFMQGNVDNDGQLSTRFNYRWNPSLVTKTQIQIAPSPSQAMVQIDNEYTGNDFTASLKTLNPSVIDGGLTGIFIGSYLQSVTPSLALGLEAIWQRAAMNQGPETAVSYCAKYKGSNWIASAQLQAQGAINTAYWRKLTDKVEAGVDLNLQFGGMGAAGMMGMPASKEGVTTVGAKYDFRMSTFRAQIDSTGKLSCLLEKRVAPPVQLTFAAEMDQFKQQAKIGMAVSIEASGEELQEQQEFAGAAPPAQIPF</sequence>
<dbReference type="PANTHER" id="PTHR10802">
    <property type="entry name" value="MITOCHONDRIAL IMPORT RECEPTOR SUBUNIT TOM40"/>
    <property type="match status" value="1"/>
</dbReference>
<evidence type="ECO:0000313" key="15">
    <source>
        <dbReference type="Proteomes" id="UP000054321"/>
    </source>
</evidence>
<keyword evidence="15" id="KW-1185">Reference proteome</keyword>
<dbReference type="FunFam" id="2.40.160.10:FF:000009">
    <property type="entry name" value="Mitochondrial import receptor subunit TOM40"/>
    <property type="match status" value="1"/>
</dbReference>
<dbReference type="InterPro" id="IPR023614">
    <property type="entry name" value="Porin_dom_sf"/>
</dbReference>
<dbReference type="InterPro" id="IPR027246">
    <property type="entry name" value="Porin_Euk/Tom40"/>
</dbReference>
<comment type="similarity">
    <text evidence="2">Belongs to the Tom40 family.</text>
</comment>
<organism evidence="14 15">
    <name type="scientific">Oidiodendron maius (strain Zn)</name>
    <dbReference type="NCBI Taxonomy" id="913774"/>
    <lineage>
        <taxon>Eukaryota</taxon>
        <taxon>Fungi</taxon>
        <taxon>Dikarya</taxon>
        <taxon>Ascomycota</taxon>
        <taxon>Pezizomycotina</taxon>
        <taxon>Leotiomycetes</taxon>
        <taxon>Leotiomycetes incertae sedis</taxon>
        <taxon>Myxotrichaceae</taxon>
        <taxon>Oidiodendron</taxon>
    </lineage>
</organism>
<protein>
    <recommendedName>
        <fullName evidence="13">Translocase of outer membrane 40 kDa subunit</fullName>
    </recommendedName>
</protein>
<dbReference type="Proteomes" id="UP000054321">
    <property type="component" value="Unassembled WGS sequence"/>
</dbReference>
<reference evidence="15" key="2">
    <citation type="submission" date="2015-01" db="EMBL/GenBank/DDBJ databases">
        <title>Evolutionary Origins and Diversification of the Mycorrhizal Mutualists.</title>
        <authorList>
            <consortium name="DOE Joint Genome Institute"/>
            <consortium name="Mycorrhizal Genomics Consortium"/>
            <person name="Kohler A."/>
            <person name="Kuo A."/>
            <person name="Nagy L.G."/>
            <person name="Floudas D."/>
            <person name="Copeland A."/>
            <person name="Barry K.W."/>
            <person name="Cichocki N."/>
            <person name="Veneault-Fourrey C."/>
            <person name="LaButti K."/>
            <person name="Lindquist E.A."/>
            <person name="Lipzen A."/>
            <person name="Lundell T."/>
            <person name="Morin E."/>
            <person name="Murat C."/>
            <person name="Riley R."/>
            <person name="Ohm R."/>
            <person name="Sun H."/>
            <person name="Tunlid A."/>
            <person name="Henrissat B."/>
            <person name="Grigoriev I.V."/>
            <person name="Hibbett D.S."/>
            <person name="Martin F."/>
        </authorList>
    </citation>
    <scope>NUCLEOTIDE SEQUENCE [LARGE SCALE GENOMIC DNA]</scope>
    <source>
        <strain evidence="15">Zn</strain>
    </source>
</reference>
<keyword evidence="11" id="KW-0472">Membrane</keyword>
<dbReference type="InterPro" id="IPR037930">
    <property type="entry name" value="Tom40"/>
</dbReference>
<evidence type="ECO:0000256" key="7">
    <source>
        <dbReference type="ARBA" id="ARBA00022927"/>
    </source>
</evidence>
<dbReference type="GO" id="GO:0006811">
    <property type="term" value="P:monoatomic ion transport"/>
    <property type="evidence" value="ECO:0007669"/>
    <property type="project" value="UniProtKB-KW"/>
</dbReference>
<dbReference type="Gene3D" id="2.40.160.10">
    <property type="entry name" value="Porin"/>
    <property type="match status" value="1"/>
</dbReference>
<dbReference type="OrthoDB" id="19656at2759"/>
<dbReference type="InParanoid" id="A0A0C3GXC2"/>
<reference evidence="14 15" key="1">
    <citation type="submission" date="2014-04" db="EMBL/GenBank/DDBJ databases">
        <authorList>
            <consortium name="DOE Joint Genome Institute"/>
            <person name="Kuo A."/>
            <person name="Martino E."/>
            <person name="Perotto S."/>
            <person name="Kohler A."/>
            <person name="Nagy L.G."/>
            <person name="Floudas D."/>
            <person name="Copeland A."/>
            <person name="Barry K.W."/>
            <person name="Cichocki N."/>
            <person name="Veneault-Fourrey C."/>
            <person name="LaButti K."/>
            <person name="Lindquist E.A."/>
            <person name="Lipzen A."/>
            <person name="Lundell T."/>
            <person name="Morin E."/>
            <person name="Murat C."/>
            <person name="Sun H."/>
            <person name="Tunlid A."/>
            <person name="Henrissat B."/>
            <person name="Grigoriev I.V."/>
            <person name="Hibbett D.S."/>
            <person name="Martin F."/>
            <person name="Nordberg H.P."/>
            <person name="Cantor M.N."/>
            <person name="Hua S.X."/>
        </authorList>
    </citation>
    <scope>NUCLEOTIDE SEQUENCE [LARGE SCALE GENOMIC DNA]</scope>
    <source>
        <strain evidence="14 15">Zn</strain>
    </source>
</reference>
<evidence type="ECO:0000256" key="2">
    <source>
        <dbReference type="ARBA" id="ARBA00010510"/>
    </source>
</evidence>
<dbReference type="FunCoup" id="A0A0C3GXC2">
    <property type="interactions" value="836"/>
</dbReference>
<keyword evidence="4" id="KW-1134">Transmembrane beta strand</keyword>
<dbReference type="EMBL" id="KN832885">
    <property type="protein sequence ID" value="KIM95904.1"/>
    <property type="molecule type" value="Genomic_DNA"/>
</dbReference>
<evidence type="ECO:0000256" key="13">
    <source>
        <dbReference type="ARBA" id="ARBA00078731"/>
    </source>
</evidence>
<keyword evidence="9" id="KW-0626">Porin</keyword>
<evidence type="ECO:0000256" key="9">
    <source>
        <dbReference type="ARBA" id="ARBA00023114"/>
    </source>
</evidence>
<dbReference type="GO" id="GO:0015288">
    <property type="term" value="F:porin activity"/>
    <property type="evidence" value="ECO:0007669"/>
    <property type="project" value="UniProtKB-KW"/>
</dbReference>
<evidence type="ECO:0000313" key="14">
    <source>
        <dbReference type="EMBL" id="KIM95904.1"/>
    </source>
</evidence>
<keyword evidence="7" id="KW-0653">Protein transport</keyword>
<dbReference type="HOGENOM" id="CLU_042174_0_0_1"/>
<dbReference type="AlphaFoldDB" id="A0A0C3GXC2"/>
<proteinExistence type="inferred from homology"/>
<keyword evidence="3" id="KW-0813">Transport</keyword>
<comment type="subcellular location">
    <subcellularLocation>
        <location evidence="1">Mitochondrion outer membrane</location>
        <topology evidence="1">Multi-pass membrane protein</topology>
    </subcellularLocation>
</comment>
<evidence type="ECO:0000256" key="11">
    <source>
        <dbReference type="ARBA" id="ARBA00023136"/>
    </source>
</evidence>
<evidence type="ECO:0000256" key="4">
    <source>
        <dbReference type="ARBA" id="ARBA00022452"/>
    </source>
</evidence>
<keyword evidence="6" id="KW-1000">Mitochondrion outer membrane</keyword>
<comment type="function">
    <text evidence="12">Channel-forming protein essential for import of protein precursors into mitochondria.</text>
</comment>
<gene>
    <name evidence="14" type="ORF">OIDMADRAFT_132666</name>
</gene>
<dbReference type="GO" id="GO:0005742">
    <property type="term" value="C:mitochondrial outer membrane translocase complex"/>
    <property type="evidence" value="ECO:0007669"/>
    <property type="project" value="EnsemblFungi"/>
</dbReference>
<dbReference type="STRING" id="913774.A0A0C3GXC2"/>
<keyword evidence="10" id="KW-0496">Mitochondrion</keyword>
<name>A0A0C3GXC2_OIDMZ</name>
<dbReference type="GO" id="GO:0030150">
    <property type="term" value="P:protein import into mitochondrial matrix"/>
    <property type="evidence" value="ECO:0007669"/>
    <property type="project" value="EnsemblFungi"/>
</dbReference>
<evidence type="ECO:0000256" key="10">
    <source>
        <dbReference type="ARBA" id="ARBA00023128"/>
    </source>
</evidence>
<dbReference type="GO" id="GO:0045040">
    <property type="term" value="P:protein insertion into mitochondrial outer membrane"/>
    <property type="evidence" value="ECO:0007669"/>
    <property type="project" value="EnsemblFungi"/>
</dbReference>
<evidence type="ECO:0000256" key="1">
    <source>
        <dbReference type="ARBA" id="ARBA00004374"/>
    </source>
</evidence>
<evidence type="ECO:0000256" key="5">
    <source>
        <dbReference type="ARBA" id="ARBA00022692"/>
    </source>
</evidence>
<accession>A0A0C3GXC2</accession>
<keyword evidence="8" id="KW-0406">Ion transport</keyword>
<evidence type="ECO:0000256" key="8">
    <source>
        <dbReference type="ARBA" id="ARBA00023065"/>
    </source>
</evidence>
<evidence type="ECO:0000256" key="6">
    <source>
        <dbReference type="ARBA" id="ARBA00022787"/>
    </source>
</evidence>